<keyword evidence="2" id="KW-1185">Reference proteome</keyword>
<gene>
    <name evidence="1" type="ORF">M8744_03850</name>
</gene>
<evidence type="ECO:0000313" key="1">
    <source>
        <dbReference type="EMBL" id="MCM2561272.1"/>
    </source>
</evidence>
<sequence>MQANDDMIGDGTTLVLTTDSDLFGFLRGMRTEPSAFGDPTTLGNGSNASAPDEPVR</sequence>
<name>A0ACC5ZSL8_9RHOB</name>
<accession>A0ACC5ZSL8</accession>
<comment type="caution">
    <text evidence="1">The sequence shown here is derived from an EMBL/GenBank/DDBJ whole genome shotgun (WGS) entry which is preliminary data.</text>
</comment>
<protein>
    <submittedName>
        <fullName evidence="1">Uncharacterized protein</fullName>
    </submittedName>
</protein>
<dbReference type="Proteomes" id="UP001203036">
    <property type="component" value="Unassembled WGS sequence"/>
</dbReference>
<evidence type="ECO:0000313" key="2">
    <source>
        <dbReference type="Proteomes" id="UP001203036"/>
    </source>
</evidence>
<dbReference type="EMBL" id="JAMQGO010000001">
    <property type="protein sequence ID" value="MCM2561272.1"/>
    <property type="molecule type" value="Genomic_DNA"/>
</dbReference>
<reference evidence="1" key="1">
    <citation type="submission" date="2022-06" db="EMBL/GenBank/DDBJ databases">
        <title>Lutimaribacter sp. EGI FJ00013, a novel bacterium isolated from a salt lake sediment enrichment.</title>
        <authorList>
            <person name="Gao L."/>
            <person name="Fang B.-Z."/>
            <person name="Li W.-J."/>
        </authorList>
    </citation>
    <scope>NUCLEOTIDE SEQUENCE</scope>
    <source>
        <strain evidence="1">EGI FJ00013</strain>
    </source>
</reference>
<organism evidence="1 2">
    <name type="scientific">Lutimaribacter degradans</name>
    <dbReference type="NCBI Taxonomy" id="2945989"/>
    <lineage>
        <taxon>Bacteria</taxon>
        <taxon>Pseudomonadati</taxon>
        <taxon>Pseudomonadota</taxon>
        <taxon>Alphaproteobacteria</taxon>
        <taxon>Rhodobacterales</taxon>
        <taxon>Roseobacteraceae</taxon>
        <taxon>Lutimaribacter</taxon>
    </lineage>
</organism>
<proteinExistence type="predicted"/>